<dbReference type="Proteomes" id="UP001217089">
    <property type="component" value="Unassembled WGS sequence"/>
</dbReference>
<reference evidence="8 9" key="1">
    <citation type="submission" date="2022-12" db="EMBL/GenBank/DDBJ databases">
        <title>Chromosome-level genome of Tegillarca granosa.</title>
        <authorList>
            <person name="Kim J."/>
        </authorList>
    </citation>
    <scope>NUCLEOTIDE SEQUENCE [LARGE SCALE GENOMIC DNA]</scope>
    <source>
        <strain evidence="8">Teg-2019</strain>
        <tissue evidence="8">Adductor muscle</tissue>
    </source>
</reference>
<evidence type="ECO:0000259" key="5">
    <source>
        <dbReference type="Pfam" id="PF00394"/>
    </source>
</evidence>
<evidence type="ECO:0000313" key="9">
    <source>
        <dbReference type="Proteomes" id="UP001217089"/>
    </source>
</evidence>
<dbReference type="CDD" id="cd13884">
    <property type="entry name" value="CuRO_2_tcLCC_insect_like"/>
    <property type="match status" value="1"/>
</dbReference>
<dbReference type="SUPFAM" id="SSF49503">
    <property type="entry name" value="Cupredoxins"/>
    <property type="match status" value="4"/>
</dbReference>
<sequence length="762" mass="85184">MKGEPYMDGSAFVSQCPILPGQTFTYRFRVGLEGTHYYHSHIGTQRAKGVHGPLIVKPRGENINIKEHIMTIQDFNHEWGIDMDANKMQQGWFDKGEGFKFSSSPGGVPLTLTYATSGLINGRGRYHDPITNKHNEAPLEVFNVEKGQQYRFRVIGAGSGFPFRVSVDNHKLTVIASDGYGLIPVQAESFIIYPGERYDFLIDANQTISNYWIRGEIVEMDPARRVEAILRYVGATIEEPTTSKQKCSSNNRCVVVNCPNSHYKETAYTDCITYNQLEAEATDDPAPVLEPGKSQMFFFNFAFNPFEFGLKSSISGRSFLFPSVSALSQPKEITNLCEKADCGEEKTCYCTHSIDVDFGKTVQMVFSNHGAGSFTHHPLHLHGYSFYVLKMGLATYNETTGMIMGDNEDVLCPDGPNSFCNNPTWNNSSWIDGEIPGLKLKRPPRKDTIIIPKGGYVVFRFVANNPGVWMLHCHFKNHFNDGMALLVNDSFSRHPPPPEGFPVCHGYPRIYKPPVTKITSSTPTAAPPIQEETVICFNCDKDARECETSLIIEQRISMVHQYKGFYPSKGALFYVDVTNTSAAKPVDPQEVISLDGWEKTWLVTVANRSLPGPPITVYVGQTLIVHVISKLHSDSVTIHWYGLPMKGEPYMDGSASVSQCPILPGQTFTYRFHVGLEGTHYHHSHIGTQRAKGVHGPLIVKPRGENINIKEHIMTIQDFNHEWGIDMDANKMQQGWFDKREGFKFSSSPGGAPLKLTYATSG</sequence>
<name>A0ABQ9EVG9_TEGGR</name>
<dbReference type="InterPro" id="IPR011707">
    <property type="entry name" value="Cu-oxidase-like_N"/>
</dbReference>
<organism evidence="8 9">
    <name type="scientific">Tegillarca granosa</name>
    <name type="common">Malaysian cockle</name>
    <name type="synonym">Anadara granosa</name>
    <dbReference type="NCBI Taxonomy" id="220873"/>
    <lineage>
        <taxon>Eukaryota</taxon>
        <taxon>Metazoa</taxon>
        <taxon>Spiralia</taxon>
        <taxon>Lophotrochozoa</taxon>
        <taxon>Mollusca</taxon>
        <taxon>Bivalvia</taxon>
        <taxon>Autobranchia</taxon>
        <taxon>Pteriomorphia</taxon>
        <taxon>Arcoida</taxon>
        <taxon>Arcoidea</taxon>
        <taxon>Arcidae</taxon>
        <taxon>Tegillarca</taxon>
    </lineage>
</organism>
<dbReference type="Pfam" id="PF00394">
    <property type="entry name" value="Cu-oxidase"/>
    <property type="match status" value="1"/>
</dbReference>
<keyword evidence="2" id="KW-0479">Metal-binding</keyword>
<dbReference type="InterPro" id="IPR002355">
    <property type="entry name" value="Cu_oxidase_Cu_BS"/>
</dbReference>
<dbReference type="Pfam" id="PF07731">
    <property type="entry name" value="Cu-oxidase_2"/>
    <property type="match status" value="1"/>
</dbReference>
<dbReference type="InterPro" id="IPR001117">
    <property type="entry name" value="Cu-oxidase_2nd"/>
</dbReference>
<dbReference type="InterPro" id="IPR045087">
    <property type="entry name" value="Cu-oxidase_fam"/>
</dbReference>
<evidence type="ECO:0000256" key="2">
    <source>
        <dbReference type="ARBA" id="ARBA00022723"/>
    </source>
</evidence>
<evidence type="ECO:0000259" key="7">
    <source>
        <dbReference type="Pfam" id="PF07732"/>
    </source>
</evidence>
<dbReference type="InterPro" id="IPR008972">
    <property type="entry name" value="Cupredoxin"/>
</dbReference>
<evidence type="ECO:0000259" key="6">
    <source>
        <dbReference type="Pfam" id="PF07731"/>
    </source>
</evidence>
<feature type="domain" description="Plastocyanin-like" evidence="7">
    <location>
        <begin position="2"/>
        <end position="59"/>
    </location>
</feature>
<evidence type="ECO:0000256" key="3">
    <source>
        <dbReference type="ARBA" id="ARBA00023002"/>
    </source>
</evidence>
<accession>A0ABQ9EVG9</accession>
<dbReference type="Pfam" id="PF07732">
    <property type="entry name" value="Cu-oxidase_3"/>
    <property type="match status" value="2"/>
</dbReference>
<keyword evidence="3" id="KW-0560">Oxidoreductase</keyword>
<dbReference type="PANTHER" id="PTHR11709:SF394">
    <property type="entry name" value="FI03373P-RELATED"/>
    <property type="match status" value="1"/>
</dbReference>
<dbReference type="CDD" id="cd13858">
    <property type="entry name" value="CuRO_1_tcLCC2_insect_like"/>
    <property type="match status" value="1"/>
</dbReference>
<protein>
    <recommendedName>
        <fullName evidence="10">Laccase</fullName>
    </recommendedName>
</protein>
<dbReference type="CDD" id="cd13905">
    <property type="entry name" value="CuRO_3_tcLLC2_insect_like"/>
    <property type="match status" value="1"/>
</dbReference>
<dbReference type="EMBL" id="JARBDR010000793">
    <property type="protein sequence ID" value="KAJ8307395.1"/>
    <property type="molecule type" value="Genomic_DNA"/>
</dbReference>
<dbReference type="PANTHER" id="PTHR11709">
    <property type="entry name" value="MULTI-COPPER OXIDASE"/>
    <property type="match status" value="1"/>
</dbReference>
<feature type="domain" description="Plastocyanin-like" evidence="6">
    <location>
        <begin position="343"/>
        <end position="487"/>
    </location>
</feature>
<gene>
    <name evidence="8" type="ORF">KUTeg_015479</name>
</gene>
<evidence type="ECO:0000256" key="4">
    <source>
        <dbReference type="ARBA" id="ARBA00023008"/>
    </source>
</evidence>
<keyword evidence="4" id="KW-0186">Copper</keyword>
<dbReference type="Gene3D" id="2.60.40.420">
    <property type="entry name" value="Cupredoxins - blue copper proteins"/>
    <property type="match status" value="4"/>
</dbReference>
<dbReference type="InterPro" id="IPR011706">
    <property type="entry name" value="Cu-oxidase_C"/>
</dbReference>
<evidence type="ECO:0008006" key="10">
    <source>
        <dbReference type="Google" id="ProtNLM"/>
    </source>
</evidence>
<dbReference type="PROSITE" id="PS00080">
    <property type="entry name" value="MULTICOPPER_OXIDASE2"/>
    <property type="match status" value="1"/>
</dbReference>
<feature type="domain" description="Plastocyanin-like" evidence="5">
    <location>
        <begin position="114"/>
        <end position="234"/>
    </location>
</feature>
<evidence type="ECO:0000313" key="8">
    <source>
        <dbReference type="EMBL" id="KAJ8307395.1"/>
    </source>
</evidence>
<comment type="caution">
    <text evidence="8">The sequence shown here is derived from an EMBL/GenBank/DDBJ whole genome shotgun (WGS) entry which is preliminary data.</text>
</comment>
<proteinExistence type="inferred from homology"/>
<feature type="domain" description="Plastocyanin-like" evidence="7">
    <location>
        <begin position="603"/>
        <end position="703"/>
    </location>
</feature>
<keyword evidence="9" id="KW-1185">Reference proteome</keyword>
<comment type="similarity">
    <text evidence="1">Belongs to the multicopper oxidase family.</text>
</comment>
<evidence type="ECO:0000256" key="1">
    <source>
        <dbReference type="ARBA" id="ARBA00010609"/>
    </source>
</evidence>